<accession>A0A937D5T2</accession>
<protein>
    <submittedName>
        <fullName evidence="2">SDR family oxidoreductase</fullName>
    </submittedName>
</protein>
<dbReference type="InterPro" id="IPR050259">
    <property type="entry name" value="SDR"/>
</dbReference>
<dbReference type="RefSeq" id="WP_201686175.1">
    <property type="nucleotide sequence ID" value="NZ_JAEQNA010000011.1"/>
</dbReference>
<comment type="caution">
    <text evidence="2">The sequence shown here is derived from an EMBL/GenBank/DDBJ whole genome shotgun (WGS) entry which is preliminary data.</text>
</comment>
<proteinExistence type="inferred from homology"/>
<evidence type="ECO:0000313" key="2">
    <source>
        <dbReference type="EMBL" id="MBL0423035.1"/>
    </source>
</evidence>
<comment type="similarity">
    <text evidence="1">Belongs to the short-chain dehydrogenases/reductases (SDR) family.</text>
</comment>
<organism evidence="2 3">
    <name type="scientific">Ramlibacter aurantiacus</name>
    <dbReference type="NCBI Taxonomy" id="2801330"/>
    <lineage>
        <taxon>Bacteria</taxon>
        <taxon>Pseudomonadati</taxon>
        <taxon>Pseudomonadota</taxon>
        <taxon>Betaproteobacteria</taxon>
        <taxon>Burkholderiales</taxon>
        <taxon>Comamonadaceae</taxon>
        <taxon>Ramlibacter</taxon>
    </lineage>
</organism>
<dbReference type="InterPro" id="IPR002347">
    <property type="entry name" value="SDR_fam"/>
</dbReference>
<dbReference type="Proteomes" id="UP000613011">
    <property type="component" value="Unassembled WGS sequence"/>
</dbReference>
<name>A0A937D5T2_9BURK</name>
<dbReference type="PRINTS" id="PR00081">
    <property type="entry name" value="GDHRDH"/>
</dbReference>
<evidence type="ECO:0000256" key="1">
    <source>
        <dbReference type="ARBA" id="ARBA00006484"/>
    </source>
</evidence>
<evidence type="ECO:0000313" key="3">
    <source>
        <dbReference type="Proteomes" id="UP000613011"/>
    </source>
</evidence>
<dbReference type="PANTHER" id="PTHR42879">
    <property type="entry name" value="3-OXOACYL-(ACYL-CARRIER-PROTEIN) REDUCTASE"/>
    <property type="match status" value="1"/>
</dbReference>
<reference evidence="2" key="1">
    <citation type="submission" date="2021-01" db="EMBL/GenBank/DDBJ databases">
        <title>Ramlibacter sp. strain AW1 16S ribosomal RNA gene Genome sequencing and assembly.</title>
        <authorList>
            <person name="Kang M."/>
        </authorList>
    </citation>
    <scope>NUCLEOTIDE SEQUENCE</scope>
    <source>
        <strain evidence="2">AW1</strain>
    </source>
</reference>
<dbReference type="AlphaFoldDB" id="A0A937D5T2"/>
<dbReference type="Gene3D" id="3.40.50.720">
    <property type="entry name" value="NAD(P)-binding Rossmann-like Domain"/>
    <property type="match status" value="1"/>
</dbReference>
<dbReference type="PANTHER" id="PTHR42879:SF6">
    <property type="entry name" value="NADPH-DEPENDENT REDUCTASE BACG"/>
    <property type="match status" value="1"/>
</dbReference>
<dbReference type="EMBL" id="JAEQNA010000011">
    <property type="protein sequence ID" value="MBL0423035.1"/>
    <property type="molecule type" value="Genomic_DNA"/>
</dbReference>
<sequence>MDLGLQDKVALVTGASRGLGRATAQALADEGARLVVVARASEELSALQAAYSGRCIAVPGDLHDPTLPQRAVAAALEHFGRLDVAIVNTPGPRTVQPLQASDADFAAAFDTVFYPALRLVRAAAAPMAQRRWGRIVIVSSTSVKAPKPFLCLSGAARSALWNWAKSAAPDLYAQGVTINALFAGPHDTDRARELGVKKDRPMGQPEHFGRYVAALCGDASAFVTGTGYVLDGGESTGI</sequence>
<dbReference type="InterPro" id="IPR036291">
    <property type="entry name" value="NAD(P)-bd_dom_sf"/>
</dbReference>
<dbReference type="Pfam" id="PF00106">
    <property type="entry name" value="adh_short"/>
    <property type="match status" value="1"/>
</dbReference>
<gene>
    <name evidence="2" type="ORF">JI739_22045</name>
</gene>
<dbReference type="SUPFAM" id="SSF51735">
    <property type="entry name" value="NAD(P)-binding Rossmann-fold domains"/>
    <property type="match status" value="1"/>
</dbReference>
<keyword evidence="3" id="KW-1185">Reference proteome</keyword>